<reference evidence="1" key="1">
    <citation type="submission" date="2020-05" db="EMBL/GenBank/DDBJ databases">
        <title>Large-scale comparative analyses of tick genomes elucidate their genetic diversity and vector capacities.</title>
        <authorList>
            <person name="Jia N."/>
            <person name="Wang J."/>
            <person name="Shi W."/>
            <person name="Du L."/>
            <person name="Sun Y."/>
            <person name="Zhan W."/>
            <person name="Jiang J."/>
            <person name="Wang Q."/>
            <person name="Zhang B."/>
            <person name="Ji P."/>
            <person name="Sakyi L.B."/>
            <person name="Cui X."/>
            <person name="Yuan T."/>
            <person name="Jiang B."/>
            <person name="Yang W."/>
            <person name="Lam T.T.-Y."/>
            <person name="Chang Q."/>
            <person name="Ding S."/>
            <person name="Wang X."/>
            <person name="Zhu J."/>
            <person name="Ruan X."/>
            <person name="Zhao L."/>
            <person name="Wei J."/>
            <person name="Que T."/>
            <person name="Du C."/>
            <person name="Cheng J."/>
            <person name="Dai P."/>
            <person name="Han X."/>
            <person name="Huang E."/>
            <person name="Gao Y."/>
            <person name="Liu J."/>
            <person name="Shao H."/>
            <person name="Ye R."/>
            <person name="Li L."/>
            <person name="Wei W."/>
            <person name="Wang X."/>
            <person name="Wang C."/>
            <person name="Yang T."/>
            <person name="Huo Q."/>
            <person name="Li W."/>
            <person name="Guo W."/>
            <person name="Chen H."/>
            <person name="Zhou L."/>
            <person name="Ni X."/>
            <person name="Tian J."/>
            <person name="Zhou Y."/>
            <person name="Sheng Y."/>
            <person name="Liu T."/>
            <person name="Pan Y."/>
            <person name="Xia L."/>
            <person name="Li J."/>
            <person name="Zhao F."/>
            <person name="Cao W."/>
        </authorList>
    </citation>
    <scope>NUCLEOTIDE SEQUENCE</scope>
    <source>
        <strain evidence="1">Dsil-2018</strain>
    </source>
</reference>
<protein>
    <submittedName>
        <fullName evidence="1">Uncharacterized protein</fullName>
    </submittedName>
</protein>
<proteinExistence type="predicted"/>
<evidence type="ECO:0000313" key="1">
    <source>
        <dbReference type="EMBL" id="KAH7978656.1"/>
    </source>
</evidence>
<organism evidence="1 2">
    <name type="scientific">Dermacentor silvarum</name>
    <name type="common">Tick</name>
    <dbReference type="NCBI Taxonomy" id="543639"/>
    <lineage>
        <taxon>Eukaryota</taxon>
        <taxon>Metazoa</taxon>
        <taxon>Ecdysozoa</taxon>
        <taxon>Arthropoda</taxon>
        <taxon>Chelicerata</taxon>
        <taxon>Arachnida</taxon>
        <taxon>Acari</taxon>
        <taxon>Parasitiformes</taxon>
        <taxon>Ixodida</taxon>
        <taxon>Ixodoidea</taxon>
        <taxon>Ixodidae</taxon>
        <taxon>Rhipicephalinae</taxon>
        <taxon>Dermacentor</taxon>
    </lineage>
</organism>
<keyword evidence="2" id="KW-1185">Reference proteome</keyword>
<name>A0ACB8DWI9_DERSI</name>
<dbReference type="Proteomes" id="UP000821865">
    <property type="component" value="Chromosome 1"/>
</dbReference>
<sequence length="909" mass="100132">MRTQKETAVPEKTSNGSDDKGESYVLSGPSKKSKRNAVGHKPDTEEEPCRKTTPSTQQPVSSGKPAGTRGRGNRRARYARLTVGGKAAASVDDAEPGFAVKHAVAQPDLQAREKQPSRYDERRSEDGGGCHREKYIINKSRAKRAVPGLHRYDREALLEESEAVAVPLTHKRLLAPQLQDQERQPTETEMLSSETEKEKHSEQVVRHKAVMEVDSPAAINAPRSAAELLSDEGGSSVSTSGARKSGHSTETTGFNRTDMTRAVLVAVVCAAFVAIVVLLARLVAMHRSDGAAFAPSTWLKEMDKHCNSLDCVTAVKFIAAAMNVSADPCTDFYAFVCGRWRSYAPVTKTEPDWTWSASRNVSYMASMRSDYVAAANESLLRAAHGSETSDQQLSHMGKVYASCLAFFVDKPLRLTTAWRAANIYTNLWLEAKTFQESLFLAVTHLLHFQLGSALYITYDGQVVHISPGTAILRHVKAGFRRGIVMRAVETLLPIYNTIRQRADVVDNVIANSQLVDAIVKLDDVVFNQTDTLPPVEIALTELDSSKWNWTEMFTAQSSVQPMTLPIKARVTNIAGVRAILDSLSSQEDVRATKIYLMLVPFAKYFGLEERARVHRRLPRDNIRNELCVTAVETMFGDDYQRWMTAELAGSDSGAELRRMLSGVLTAADKVLEITRGVILDYDKMVAATYPTRMYPLDNDTIPTVKAKYGSDFVANAVRFAAGGGSTARPLLDFDALSADWSDQEVAQRLLIPDFYYVHTAQVVLNYGTVGYYLARQAFSAGSPLHCAGNDSHGNCSAVWDLTAHTRCLATYVKHTSGIEMSGDEPWWRDAVQARWAVEVSFRAAAFRDAKIAQERSLKQLFFLRFGHTFCAMPRRSQRDTAATACRVATMTLPAFAGAFGCPAMVGIGC</sequence>
<comment type="caution">
    <text evidence="1">The sequence shown here is derived from an EMBL/GenBank/DDBJ whole genome shotgun (WGS) entry which is preliminary data.</text>
</comment>
<dbReference type="EMBL" id="CM023470">
    <property type="protein sequence ID" value="KAH7978656.1"/>
    <property type="molecule type" value="Genomic_DNA"/>
</dbReference>
<accession>A0ACB8DWI9</accession>
<evidence type="ECO:0000313" key="2">
    <source>
        <dbReference type="Proteomes" id="UP000821865"/>
    </source>
</evidence>
<gene>
    <name evidence="1" type="ORF">HPB49_006302</name>
</gene>